<dbReference type="PATRIC" id="fig|299146.4.peg.3078"/>
<gene>
    <name evidence="1" type="ORF">GA0070621_2963</name>
</gene>
<protein>
    <submittedName>
        <fullName evidence="1">Uncharacterized protein</fullName>
    </submittedName>
</protein>
<sequence>MLRVEVPFGPSSAHPDPWGNDQFVVTAATVDDGDHLPVDEFVVRVDYPADWYVRVI</sequence>
<dbReference type="EMBL" id="LT594324">
    <property type="protein sequence ID" value="SBT47674.1"/>
    <property type="molecule type" value="Genomic_DNA"/>
</dbReference>
<proteinExistence type="predicted"/>
<reference evidence="1 2" key="1">
    <citation type="submission" date="2016-06" db="EMBL/GenBank/DDBJ databases">
        <authorList>
            <person name="Kjaerup R.B."/>
            <person name="Dalgaard T.S."/>
            <person name="Juul-Madsen H.R."/>
        </authorList>
    </citation>
    <scope>NUCLEOTIDE SEQUENCE [LARGE SCALE GENOMIC DNA]</scope>
    <source>
        <strain evidence="1 2">DSM 45248</strain>
    </source>
</reference>
<evidence type="ECO:0000313" key="1">
    <source>
        <dbReference type="EMBL" id="SBT47674.1"/>
    </source>
</evidence>
<dbReference type="AlphaFoldDB" id="A0A1A8ZUV5"/>
<name>A0A1A8ZUV5_9ACTN</name>
<evidence type="ECO:0000313" key="2">
    <source>
        <dbReference type="Proteomes" id="UP000198765"/>
    </source>
</evidence>
<organism evidence="1 2">
    <name type="scientific">Micromonospora narathiwatensis</name>
    <dbReference type="NCBI Taxonomy" id="299146"/>
    <lineage>
        <taxon>Bacteria</taxon>
        <taxon>Bacillati</taxon>
        <taxon>Actinomycetota</taxon>
        <taxon>Actinomycetes</taxon>
        <taxon>Micromonosporales</taxon>
        <taxon>Micromonosporaceae</taxon>
        <taxon>Micromonospora</taxon>
    </lineage>
</organism>
<accession>A0A1A8ZUV5</accession>
<dbReference type="Proteomes" id="UP000198765">
    <property type="component" value="Chromosome I"/>
</dbReference>
<keyword evidence="2" id="KW-1185">Reference proteome</keyword>